<dbReference type="PANTHER" id="PTHR46095">
    <property type="entry name" value="ZINC FINGER PROTEIN 593"/>
    <property type="match status" value="1"/>
</dbReference>
<accession>A0ABX8I1B7</accession>
<dbReference type="Pfam" id="PF12171">
    <property type="entry name" value="zf-C2H2_jaz"/>
    <property type="match status" value="1"/>
</dbReference>
<evidence type="ECO:0000256" key="4">
    <source>
        <dbReference type="ARBA" id="ARBA00022517"/>
    </source>
</evidence>
<evidence type="ECO:0000256" key="5">
    <source>
        <dbReference type="ARBA" id="ARBA00022723"/>
    </source>
</evidence>
<feature type="domain" description="C2H2-type" evidence="11">
    <location>
        <begin position="81"/>
        <end position="110"/>
    </location>
</feature>
<dbReference type="InterPro" id="IPR051879">
    <property type="entry name" value="C2H2-ZF_Maturation_Protein"/>
</dbReference>
<comment type="similarity">
    <text evidence="9">Belongs to the ZNF593/BUD20 C2H2-type zinc-finger protein family.</text>
</comment>
<organism evidence="12 13">
    <name type="scientific">Candidozyma haemuli</name>
    <dbReference type="NCBI Taxonomy" id="45357"/>
    <lineage>
        <taxon>Eukaryota</taxon>
        <taxon>Fungi</taxon>
        <taxon>Dikarya</taxon>
        <taxon>Ascomycota</taxon>
        <taxon>Saccharomycotina</taxon>
        <taxon>Pichiomycetes</taxon>
        <taxon>Metschnikowiaceae</taxon>
        <taxon>Candidozyma</taxon>
    </lineage>
</organism>
<evidence type="ECO:0000256" key="9">
    <source>
        <dbReference type="ARBA" id="ARBA00038064"/>
    </source>
</evidence>
<proteinExistence type="inferred from homology"/>
<dbReference type="SMART" id="SM00451">
    <property type="entry name" value="ZnF_U1"/>
    <property type="match status" value="1"/>
</dbReference>
<dbReference type="PROSITE" id="PS00028">
    <property type="entry name" value="ZINC_FINGER_C2H2_1"/>
    <property type="match status" value="1"/>
</dbReference>
<gene>
    <name evidence="12" type="ORF">CA3LBN_000387</name>
</gene>
<evidence type="ECO:0000256" key="2">
    <source>
        <dbReference type="ARBA" id="ARBA00004496"/>
    </source>
</evidence>
<dbReference type="PANTHER" id="PTHR46095:SF1">
    <property type="entry name" value="ZINC FINGER PROTEIN 593"/>
    <property type="match status" value="1"/>
</dbReference>
<name>A0ABX8I1B7_9ASCO</name>
<dbReference type="InterPro" id="IPR036236">
    <property type="entry name" value="Znf_C2H2_sf"/>
</dbReference>
<keyword evidence="3" id="KW-0963">Cytoplasm</keyword>
<keyword evidence="6 10" id="KW-0863">Zinc-finger</keyword>
<evidence type="ECO:0000256" key="3">
    <source>
        <dbReference type="ARBA" id="ARBA00022490"/>
    </source>
</evidence>
<keyword evidence="5" id="KW-0479">Metal-binding</keyword>
<evidence type="ECO:0000256" key="1">
    <source>
        <dbReference type="ARBA" id="ARBA00004123"/>
    </source>
</evidence>
<dbReference type="PROSITE" id="PS50157">
    <property type="entry name" value="ZINC_FINGER_C2H2_2"/>
    <property type="match status" value="1"/>
</dbReference>
<evidence type="ECO:0000259" key="11">
    <source>
        <dbReference type="PROSITE" id="PS50157"/>
    </source>
</evidence>
<dbReference type="SUPFAM" id="SSF57667">
    <property type="entry name" value="beta-beta-alpha zinc fingers"/>
    <property type="match status" value="1"/>
</dbReference>
<protein>
    <recommendedName>
        <fullName evidence="11">C2H2-type domain-containing protein</fullName>
    </recommendedName>
</protein>
<keyword evidence="7" id="KW-0862">Zinc</keyword>
<keyword evidence="13" id="KW-1185">Reference proteome</keyword>
<comment type="subcellular location">
    <subcellularLocation>
        <location evidence="2">Cytoplasm</location>
    </subcellularLocation>
    <subcellularLocation>
        <location evidence="1">Nucleus</location>
    </subcellularLocation>
</comment>
<evidence type="ECO:0000256" key="8">
    <source>
        <dbReference type="ARBA" id="ARBA00023242"/>
    </source>
</evidence>
<evidence type="ECO:0000313" key="13">
    <source>
        <dbReference type="Proteomes" id="UP000825434"/>
    </source>
</evidence>
<keyword evidence="4" id="KW-0690">Ribosome biogenesis</keyword>
<reference evidence="12 13" key="1">
    <citation type="submission" date="2021-06" db="EMBL/GenBank/DDBJ databases">
        <title>Candida outbreak in Lebanon.</title>
        <authorList>
            <person name="Finianos M."/>
        </authorList>
    </citation>
    <scope>NUCLEOTIDE SEQUENCE [LARGE SCALE GENOMIC DNA]</scope>
    <source>
        <strain evidence="12">CA3LBN</strain>
    </source>
</reference>
<dbReference type="InterPro" id="IPR003604">
    <property type="entry name" value="Matrin/U1-like-C_Znf_C2H2"/>
</dbReference>
<evidence type="ECO:0000256" key="10">
    <source>
        <dbReference type="PROSITE-ProRule" id="PRU00042"/>
    </source>
</evidence>
<dbReference type="InterPro" id="IPR022755">
    <property type="entry name" value="Znf_C2H2_jaz"/>
</dbReference>
<dbReference type="InterPro" id="IPR013087">
    <property type="entry name" value="Znf_C2H2_type"/>
</dbReference>
<evidence type="ECO:0000313" key="12">
    <source>
        <dbReference type="EMBL" id="QWU86169.1"/>
    </source>
</evidence>
<evidence type="ECO:0000256" key="6">
    <source>
        <dbReference type="ARBA" id="ARBA00022771"/>
    </source>
</evidence>
<dbReference type="Gene3D" id="3.30.160.60">
    <property type="entry name" value="Classic Zinc Finger"/>
    <property type="match status" value="1"/>
</dbReference>
<dbReference type="Proteomes" id="UP000825434">
    <property type="component" value="Chromosome 1"/>
</dbReference>
<evidence type="ECO:0000256" key="7">
    <source>
        <dbReference type="ARBA" id="ARBA00022833"/>
    </source>
</evidence>
<sequence length="183" mass="21340">MFVPQALFLHPYTGMLISDKTGGSKYSFQDLKMGRYSVKRYKTKRRTRDLDLVYKDLSTKESVYALKNQPLDETKPGLGQYYCVECVKYFESQPTLDRHGKGKVHKRRLKDLRQRPYTPLESEACAGYNLQKFMDSVEKYKQTEQYKEENKQDLDAIKDAKKDNLDAIITGIPSEQADLEMKD</sequence>
<keyword evidence="8" id="KW-0539">Nucleus</keyword>
<dbReference type="EMBL" id="CP076661">
    <property type="protein sequence ID" value="QWU86169.1"/>
    <property type="molecule type" value="Genomic_DNA"/>
</dbReference>